<gene>
    <name evidence="11" type="ordered locus">Vdis_1748</name>
</gene>
<dbReference type="InterPro" id="IPR008927">
    <property type="entry name" value="6-PGluconate_DH-like_C_sf"/>
</dbReference>
<dbReference type="Gene3D" id="6.10.240.10">
    <property type="match status" value="1"/>
</dbReference>
<comment type="pathway">
    <text evidence="1">Amino-acid biosynthesis; L-valine biosynthesis; L-valine from pyruvate: step 2/4.</text>
</comment>
<evidence type="ECO:0000256" key="8">
    <source>
        <dbReference type="PROSITE-ProRule" id="PRU01198"/>
    </source>
</evidence>
<dbReference type="UniPathway" id="UPA00047">
    <property type="reaction ID" value="UER00056"/>
</dbReference>
<evidence type="ECO:0000256" key="7">
    <source>
        <dbReference type="NCBIfam" id="TIGR00465"/>
    </source>
</evidence>
<proteinExistence type="inferred from homology"/>
<dbReference type="InterPro" id="IPR000506">
    <property type="entry name" value="KARI_C"/>
</dbReference>
<reference evidence="12" key="2">
    <citation type="journal article" date="2010" name="Stand. Genomic Sci.">
        <title>Complete genome sequence of Vulcanisaeta distributa type strain (IC-017T).</title>
        <authorList>
            <person name="Mavromatis K."/>
            <person name="Sikorski J."/>
            <person name="Pabst E."/>
            <person name="Teshima H."/>
            <person name="Lapidus A."/>
            <person name="Lucas S."/>
            <person name="Nolan M."/>
            <person name="Glavina Del Rio T."/>
            <person name="Cheng J."/>
            <person name="Bruce D."/>
            <person name="Goodwin L."/>
            <person name="Pitluck S."/>
            <person name="Liolios K."/>
            <person name="Ivanova N."/>
            <person name="Mikhailova N."/>
            <person name="Pati A."/>
            <person name="Chen A."/>
            <person name="Palaniappan K."/>
            <person name="Land M."/>
            <person name="Hauser L."/>
            <person name="Chang Y."/>
            <person name="Jeffries C."/>
            <person name="Rohde M."/>
            <person name="Spring S."/>
            <person name="Goker M."/>
            <person name="Wirth R."/>
            <person name="Woyke T."/>
            <person name="Bristow J."/>
            <person name="Eisen J."/>
            <person name="Markowitz V."/>
            <person name="Hugenholtz P."/>
            <person name="Klenk H."/>
            <person name="Kyrpides N."/>
        </authorList>
    </citation>
    <scope>NUCLEOTIDE SEQUENCE [LARGE SCALE GENOMIC DNA]</scope>
    <source>
        <strain evidence="12">DSM 14429 / JCM 11212 / NBRC 100878 / IC-017</strain>
    </source>
</reference>
<dbReference type="KEGG" id="vdi:Vdis_1748"/>
<dbReference type="GO" id="GO:0009097">
    <property type="term" value="P:isoleucine biosynthetic process"/>
    <property type="evidence" value="ECO:0007669"/>
    <property type="project" value="UniProtKB-UniRule"/>
</dbReference>
<dbReference type="Proteomes" id="UP000006681">
    <property type="component" value="Chromosome"/>
</dbReference>
<dbReference type="PROSITE" id="PS51850">
    <property type="entry name" value="KARI_N"/>
    <property type="match status" value="1"/>
</dbReference>
<dbReference type="Pfam" id="PF01450">
    <property type="entry name" value="KARI_C"/>
    <property type="match status" value="1"/>
</dbReference>
<evidence type="ECO:0000313" key="11">
    <source>
        <dbReference type="EMBL" id="ADN51122.1"/>
    </source>
</evidence>
<evidence type="ECO:0000259" key="9">
    <source>
        <dbReference type="PROSITE" id="PS51850"/>
    </source>
</evidence>
<dbReference type="Gene3D" id="3.40.50.720">
    <property type="entry name" value="NAD(P)-binding Rossmann-like Domain"/>
    <property type="match status" value="1"/>
</dbReference>
<accession>E1QUK3</accession>
<dbReference type="GO" id="GO:0009099">
    <property type="term" value="P:L-valine biosynthetic process"/>
    <property type="evidence" value="ECO:0007669"/>
    <property type="project" value="UniProtKB-UniRule"/>
</dbReference>
<feature type="binding site" evidence="8">
    <location>
        <position position="203"/>
    </location>
    <ligand>
        <name>Mg(2+)</name>
        <dbReference type="ChEBI" id="CHEBI:18420"/>
        <label>2</label>
    </ligand>
</feature>
<dbReference type="HOGENOM" id="CLU_033821_0_1_2"/>
<feature type="binding site" evidence="8">
    <location>
        <position position="203"/>
    </location>
    <ligand>
        <name>Mg(2+)</name>
        <dbReference type="ChEBI" id="CHEBI:18420"/>
        <label>1</label>
    </ligand>
</feature>
<dbReference type="InterPro" id="IPR013116">
    <property type="entry name" value="KARI_N"/>
</dbReference>
<evidence type="ECO:0000256" key="6">
    <source>
        <dbReference type="ARBA" id="ARBA00023304"/>
    </source>
</evidence>
<comment type="caution">
    <text evidence="8">Lacks conserved residue(s) required for the propagation of feature annotation.</text>
</comment>
<dbReference type="GO" id="GO:0016853">
    <property type="term" value="F:isomerase activity"/>
    <property type="evidence" value="ECO:0007669"/>
    <property type="project" value="UniProtKB-KW"/>
</dbReference>
<dbReference type="NCBIfam" id="TIGR00465">
    <property type="entry name" value="ilvC"/>
    <property type="match status" value="1"/>
</dbReference>
<keyword evidence="4 8" id="KW-0028">Amino-acid biosynthesis</keyword>
<name>E1QUK3_VULDI</name>
<evidence type="ECO:0000313" key="12">
    <source>
        <dbReference type="Proteomes" id="UP000006681"/>
    </source>
</evidence>
<evidence type="ECO:0000256" key="4">
    <source>
        <dbReference type="ARBA" id="ARBA00022605"/>
    </source>
</evidence>
<dbReference type="EC" id="1.1.1.86" evidence="7"/>
<sequence length="342" mass="38188">MNVYINVYYLLIMAKLYFDGDAELIRGKVISMIGFGNQGSAQALNLRDGGFNVIIGNIEDEYANRARSLGFTVYSIPEAVKRGDVVVMAIPDEVQPEVWIRDIAPNLSPGKIVVFLSGYNVYYGFIKPPKDVDVIMVAPRMIGEGVRDNFVNGKGFPVLIGVANNYSGRAWDHALAYSKAIGAIGKPGGVAVESSFEEETITDLFSEHTWAGAFLFLLAEGYNVLVENGVSPEAAMLELWASGELIAITKAIVEKGLFAQLKGHSTTSQYGHLTWGPRYVTDEVKKLMREAIRQIKDGTFAREWALERMLGYPVFNRLWDEIMRGRVWQDEDRLYRALGRRK</sequence>
<dbReference type="GO" id="GO:0046872">
    <property type="term" value="F:metal ion binding"/>
    <property type="evidence" value="ECO:0007669"/>
    <property type="project" value="UniProtKB-UniRule"/>
</dbReference>
<evidence type="ECO:0000256" key="5">
    <source>
        <dbReference type="ARBA" id="ARBA00023002"/>
    </source>
</evidence>
<dbReference type="eggNOG" id="arCOG04465">
    <property type="taxonomic scope" value="Archaea"/>
</dbReference>
<keyword evidence="8" id="KW-0479">Metal-binding</keyword>
<comment type="similarity">
    <text evidence="3 8">Belongs to the ketol-acid reductoisomerase family.</text>
</comment>
<dbReference type="EMBL" id="CP002100">
    <property type="protein sequence ID" value="ADN51122.1"/>
    <property type="molecule type" value="Genomic_DNA"/>
</dbReference>
<keyword evidence="5 8" id="KW-0560">Oxidoreductase</keyword>
<comment type="pathway">
    <text evidence="2">Amino-acid biosynthesis; L-isoleucine biosynthesis; L-isoleucine from 2-oxobutanoate: step 2/4.</text>
</comment>
<evidence type="ECO:0000256" key="3">
    <source>
        <dbReference type="ARBA" id="ARBA00010318"/>
    </source>
</evidence>
<dbReference type="GO" id="GO:0004455">
    <property type="term" value="F:ketol-acid reductoisomerase activity"/>
    <property type="evidence" value="ECO:0007669"/>
    <property type="project" value="UniProtKB-UniRule"/>
</dbReference>
<evidence type="ECO:0000259" key="10">
    <source>
        <dbReference type="PROSITE" id="PS51851"/>
    </source>
</evidence>
<dbReference type="InterPro" id="IPR036291">
    <property type="entry name" value="NAD(P)-bd_dom_sf"/>
</dbReference>
<dbReference type="InterPro" id="IPR013023">
    <property type="entry name" value="KARI"/>
</dbReference>
<dbReference type="PROSITE" id="PS51851">
    <property type="entry name" value="KARI_C"/>
    <property type="match status" value="1"/>
</dbReference>
<dbReference type="UniPathway" id="UPA00049">
    <property type="reaction ID" value="UER00060"/>
</dbReference>
<dbReference type="Pfam" id="PF07991">
    <property type="entry name" value="KARI_N"/>
    <property type="match status" value="1"/>
</dbReference>
<evidence type="ECO:0000256" key="2">
    <source>
        <dbReference type="ARBA" id="ARBA00004885"/>
    </source>
</evidence>
<keyword evidence="8" id="KW-0460">Magnesium</keyword>
<feature type="domain" description="KARI N-terminal Rossmann" evidence="9">
    <location>
        <begin position="5"/>
        <end position="194"/>
    </location>
</feature>
<dbReference type="PANTHER" id="PTHR21371">
    <property type="entry name" value="KETOL-ACID REDUCTOISOMERASE, MITOCHONDRIAL"/>
    <property type="match status" value="1"/>
</dbReference>
<keyword evidence="11" id="KW-0413">Isomerase</keyword>
<dbReference type="STRING" id="572478.Vdis_1748"/>
<protein>
    <recommendedName>
        <fullName evidence="7">Ketol-acid reductoisomerase</fullName>
        <ecNumber evidence="7">1.1.1.86</ecNumber>
    </recommendedName>
</protein>
<dbReference type="SUPFAM" id="SSF51735">
    <property type="entry name" value="NAD(P)-binding Rossmann-fold domains"/>
    <property type="match status" value="1"/>
</dbReference>
<dbReference type="AlphaFoldDB" id="E1QUK3"/>
<organism evidence="11 12">
    <name type="scientific">Vulcanisaeta distributa (strain DSM 14429 / JCM 11212 / NBRC 100878 / IC-017)</name>
    <dbReference type="NCBI Taxonomy" id="572478"/>
    <lineage>
        <taxon>Archaea</taxon>
        <taxon>Thermoproteota</taxon>
        <taxon>Thermoprotei</taxon>
        <taxon>Thermoproteales</taxon>
        <taxon>Thermoproteaceae</taxon>
        <taxon>Vulcanisaeta</taxon>
    </lineage>
</organism>
<feature type="binding site" evidence="8">
    <location>
        <position position="207"/>
    </location>
    <ligand>
        <name>Mg(2+)</name>
        <dbReference type="ChEBI" id="CHEBI:18420"/>
        <label>1</label>
    </ligand>
</feature>
<keyword evidence="12" id="KW-1185">Reference proteome</keyword>
<reference evidence="11 12" key="1">
    <citation type="journal article" date="2010" name="Stand. Genomic Sci.">
        <title>Complete genome sequence of Vulcanisaeta distributa type strain (IC-017).</title>
        <authorList>
            <person name="Mavromatis K."/>
            <person name="Sikorski J."/>
            <person name="Pabst E."/>
            <person name="Teshima H."/>
            <person name="Lapidus A."/>
            <person name="Lucas S."/>
            <person name="Nolan M."/>
            <person name="Glavina Del Rio T."/>
            <person name="Cheng J.F."/>
            <person name="Bruce D."/>
            <person name="Goodwin L."/>
            <person name="Pitluck S."/>
            <person name="Liolios K."/>
            <person name="Ivanova N."/>
            <person name="Mikhailova N."/>
            <person name="Pati A."/>
            <person name="Chen A."/>
            <person name="Palaniappan K."/>
            <person name="Land M."/>
            <person name="Hauser L."/>
            <person name="Chang Y.J."/>
            <person name="Jeffries C.D."/>
            <person name="Rohde M."/>
            <person name="Spring S."/>
            <person name="Goker M."/>
            <person name="Wirth R."/>
            <person name="Woyke T."/>
            <person name="Bristow J."/>
            <person name="Eisen J.A."/>
            <person name="Markowitz V."/>
            <person name="Hugenholtz P."/>
            <person name="Klenk H.P."/>
            <person name="Kyrpides N.C."/>
        </authorList>
    </citation>
    <scope>NUCLEOTIDE SEQUENCE [LARGE SCALE GENOMIC DNA]</scope>
    <source>
        <strain evidence="12">DSM 14429 / JCM 11212 / NBRC 100878 / IC-017</strain>
    </source>
</reference>
<keyword evidence="6 8" id="KW-0100">Branched-chain amino acid biosynthesis</keyword>
<dbReference type="SUPFAM" id="SSF48179">
    <property type="entry name" value="6-phosphogluconate dehydrogenase C-terminal domain-like"/>
    <property type="match status" value="1"/>
</dbReference>
<dbReference type="PANTHER" id="PTHR21371:SF1">
    <property type="entry name" value="KETOL-ACID REDUCTOISOMERASE, MITOCHONDRIAL"/>
    <property type="match status" value="1"/>
</dbReference>
<evidence type="ECO:0000256" key="1">
    <source>
        <dbReference type="ARBA" id="ARBA00004864"/>
    </source>
</evidence>
<feature type="domain" description="KARI C-terminal knotted" evidence="10">
    <location>
        <begin position="195"/>
        <end position="341"/>
    </location>
</feature>